<evidence type="ECO:0000256" key="1">
    <source>
        <dbReference type="ARBA" id="ARBA00001927"/>
    </source>
</evidence>
<name>A0A6G4VEG9_9ACTN</name>
<comment type="cofactor">
    <cofactor evidence="1">
        <name>[3Fe-4S] cluster</name>
        <dbReference type="ChEBI" id="CHEBI:21137"/>
    </cofactor>
</comment>
<keyword evidence="4 8" id="KW-0249">Electron transport</keyword>
<accession>A0A6G4VEG9</accession>
<protein>
    <recommendedName>
        <fullName evidence="8">Ferredoxin</fullName>
    </recommendedName>
</protein>
<evidence type="ECO:0000313" key="10">
    <source>
        <dbReference type="Proteomes" id="UP000472335"/>
    </source>
</evidence>
<evidence type="ECO:0000313" key="9">
    <source>
        <dbReference type="EMBL" id="NGO12173.1"/>
    </source>
</evidence>
<dbReference type="GO" id="GO:0051538">
    <property type="term" value="F:3 iron, 4 sulfur cluster binding"/>
    <property type="evidence" value="ECO:0007669"/>
    <property type="project" value="UniProtKB-KW"/>
</dbReference>
<keyword evidence="3 8" id="KW-0479">Metal-binding</keyword>
<dbReference type="EMBL" id="JAAKZY010000130">
    <property type="protein sequence ID" value="NGO12173.1"/>
    <property type="molecule type" value="Genomic_DNA"/>
</dbReference>
<keyword evidence="6 8" id="KW-0411">Iron-sulfur</keyword>
<reference evidence="9 10" key="1">
    <citation type="submission" date="2020-02" db="EMBL/GenBank/DDBJ databases">
        <title>Whole-genome analyses of novel actinobacteria.</title>
        <authorList>
            <person name="Sahin N."/>
            <person name="Gencbay T."/>
        </authorList>
    </citation>
    <scope>NUCLEOTIDE SEQUENCE [LARGE SCALE GENOMIC DNA]</scope>
    <source>
        <strain evidence="9 10">HC44</strain>
    </source>
</reference>
<dbReference type="PANTHER" id="PTHR36923:SF3">
    <property type="entry name" value="FERREDOXIN"/>
    <property type="match status" value="1"/>
</dbReference>
<evidence type="ECO:0000256" key="5">
    <source>
        <dbReference type="ARBA" id="ARBA00023004"/>
    </source>
</evidence>
<dbReference type="InterPro" id="IPR051269">
    <property type="entry name" value="Fe-S_cluster_ET"/>
</dbReference>
<sequence length="72" mass="7677">MKVEVDDRKCLAVGNCAAAAPAVFDQRDDDGAVMLLDATPAEREHERVREAALRCPAAAIVLHTDITGETDA</sequence>
<proteinExistence type="predicted"/>
<dbReference type="AlphaFoldDB" id="A0A6G4VEG9"/>
<keyword evidence="5 8" id="KW-0408">Iron</keyword>
<keyword evidence="7" id="KW-0003">3Fe-4S</keyword>
<comment type="function">
    <text evidence="8">Ferredoxins are iron-sulfur proteins that transfer electrons in a wide variety of metabolic reactions.</text>
</comment>
<dbReference type="GO" id="GO:0005506">
    <property type="term" value="F:iron ion binding"/>
    <property type="evidence" value="ECO:0007669"/>
    <property type="project" value="UniProtKB-UniRule"/>
</dbReference>
<evidence type="ECO:0000256" key="7">
    <source>
        <dbReference type="ARBA" id="ARBA00023291"/>
    </source>
</evidence>
<dbReference type="Proteomes" id="UP000472335">
    <property type="component" value="Unassembled WGS sequence"/>
</dbReference>
<dbReference type="InterPro" id="IPR001080">
    <property type="entry name" value="3Fe4S_ferredoxin"/>
</dbReference>
<organism evidence="9 10">
    <name type="scientific">Streptomyces scabichelini</name>
    <dbReference type="NCBI Taxonomy" id="2711217"/>
    <lineage>
        <taxon>Bacteria</taxon>
        <taxon>Bacillati</taxon>
        <taxon>Actinomycetota</taxon>
        <taxon>Actinomycetes</taxon>
        <taxon>Kitasatosporales</taxon>
        <taxon>Streptomycetaceae</taxon>
        <taxon>Streptomyces</taxon>
    </lineage>
</organism>
<dbReference type="SUPFAM" id="SSF54862">
    <property type="entry name" value="4Fe-4S ferredoxins"/>
    <property type="match status" value="1"/>
</dbReference>
<evidence type="ECO:0000256" key="2">
    <source>
        <dbReference type="ARBA" id="ARBA00022448"/>
    </source>
</evidence>
<comment type="caution">
    <text evidence="9">The sequence shown here is derived from an EMBL/GenBank/DDBJ whole genome shotgun (WGS) entry which is preliminary data.</text>
</comment>
<keyword evidence="10" id="KW-1185">Reference proteome</keyword>
<dbReference type="Pfam" id="PF13370">
    <property type="entry name" value="Fer4_13"/>
    <property type="match status" value="1"/>
</dbReference>
<dbReference type="PANTHER" id="PTHR36923">
    <property type="entry name" value="FERREDOXIN"/>
    <property type="match status" value="1"/>
</dbReference>
<keyword evidence="2 8" id="KW-0813">Transport</keyword>
<gene>
    <name evidence="9" type="ORF">G5C60_32355</name>
</gene>
<dbReference type="GO" id="GO:0009055">
    <property type="term" value="F:electron transfer activity"/>
    <property type="evidence" value="ECO:0007669"/>
    <property type="project" value="UniProtKB-UniRule"/>
</dbReference>
<evidence type="ECO:0000256" key="4">
    <source>
        <dbReference type="ARBA" id="ARBA00022982"/>
    </source>
</evidence>
<dbReference type="PRINTS" id="PR00352">
    <property type="entry name" value="3FE4SFRDOXIN"/>
</dbReference>
<evidence type="ECO:0000256" key="6">
    <source>
        <dbReference type="ARBA" id="ARBA00023014"/>
    </source>
</evidence>
<dbReference type="Gene3D" id="3.30.70.20">
    <property type="match status" value="1"/>
</dbReference>
<dbReference type="RefSeq" id="WP_165264568.1">
    <property type="nucleotide sequence ID" value="NZ_JAAKZY010000130.1"/>
</dbReference>
<evidence type="ECO:0000256" key="8">
    <source>
        <dbReference type="RuleBase" id="RU368020"/>
    </source>
</evidence>
<evidence type="ECO:0000256" key="3">
    <source>
        <dbReference type="ARBA" id="ARBA00022723"/>
    </source>
</evidence>